<dbReference type="InterPro" id="IPR036388">
    <property type="entry name" value="WH-like_DNA-bd_sf"/>
</dbReference>
<sequence length="245" mass="27007">MTESVRQGLRARQLVARPSLRELALEEIRLAITTGQLDEGRTYSAAGLAKELGMSLSPVREAMMSLVSEGTVEAIPNRGFRLRPISADDLEEIIRIRIILSTAAAAELCARARASHAGGKPDDGIDAQLAELQHLADAGIVAIEAVAYEEFFRLDRDFHRLLLEYGLGQRAADISLRLRDQSRIVGLGRPPFAADRQTAQDLIDIVELLRAGRTDDAQRAVTRNLYWYKRIVGRAEPDDSAPAPR</sequence>
<dbReference type="SMART" id="SM00895">
    <property type="entry name" value="FCD"/>
    <property type="match status" value="1"/>
</dbReference>
<dbReference type="InterPro" id="IPR008920">
    <property type="entry name" value="TF_FadR/GntR_C"/>
</dbReference>
<organism evidence="5 6">
    <name type="scientific">Microlunatus phosphovorus (strain ATCC 700054 / DSM 10555 / JCM 9379 / NBRC 101784 / NCIMB 13414 / VKM Ac-1990 / NM-1)</name>
    <dbReference type="NCBI Taxonomy" id="1032480"/>
    <lineage>
        <taxon>Bacteria</taxon>
        <taxon>Bacillati</taxon>
        <taxon>Actinomycetota</taxon>
        <taxon>Actinomycetes</taxon>
        <taxon>Propionibacteriales</taxon>
        <taxon>Propionibacteriaceae</taxon>
        <taxon>Microlunatus</taxon>
    </lineage>
</organism>
<dbReference type="SUPFAM" id="SSF46785">
    <property type="entry name" value="Winged helix' DNA-binding domain"/>
    <property type="match status" value="1"/>
</dbReference>
<evidence type="ECO:0000256" key="3">
    <source>
        <dbReference type="ARBA" id="ARBA00023163"/>
    </source>
</evidence>
<dbReference type="RefSeq" id="WP_013863318.1">
    <property type="nucleotide sequence ID" value="NC_015635.1"/>
</dbReference>
<dbReference type="PROSITE" id="PS50949">
    <property type="entry name" value="HTH_GNTR"/>
    <property type="match status" value="1"/>
</dbReference>
<dbReference type="InterPro" id="IPR011711">
    <property type="entry name" value="GntR_C"/>
</dbReference>
<evidence type="ECO:0000256" key="1">
    <source>
        <dbReference type="ARBA" id="ARBA00023015"/>
    </source>
</evidence>
<dbReference type="EMBL" id="AP012204">
    <property type="protein sequence ID" value="BAK35448.1"/>
    <property type="molecule type" value="Genomic_DNA"/>
</dbReference>
<protein>
    <submittedName>
        <fullName evidence="5">Putative GntR family transcriptional regulator</fullName>
    </submittedName>
</protein>
<accession>F5XFP1</accession>
<dbReference type="Pfam" id="PF00392">
    <property type="entry name" value="GntR"/>
    <property type="match status" value="1"/>
</dbReference>
<dbReference type="HOGENOM" id="CLU_017584_5_5_11"/>
<dbReference type="Gene3D" id="1.20.120.530">
    <property type="entry name" value="GntR ligand-binding domain-like"/>
    <property type="match status" value="1"/>
</dbReference>
<evidence type="ECO:0000256" key="2">
    <source>
        <dbReference type="ARBA" id="ARBA00023125"/>
    </source>
</evidence>
<dbReference type="eggNOG" id="COG1802">
    <property type="taxonomic scope" value="Bacteria"/>
</dbReference>
<dbReference type="AlphaFoldDB" id="F5XFP1"/>
<dbReference type="GO" id="GO:0003700">
    <property type="term" value="F:DNA-binding transcription factor activity"/>
    <property type="evidence" value="ECO:0007669"/>
    <property type="project" value="InterPro"/>
</dbReference>
<dbReference type="PANTHER" id="PTHR43537:SF45">
    <property type="entry name" value="GNTR FAMILY REGULATORY PROTEIN"/>
    <property type="match status" value="1"/>
</dbReference>
<name>F5XFP1_MICPN</name>
<keyword evidence="3" id="KW-0804">Transcription</keyword>
<dbReference type="GO" id="GO:0003677">
    <property type="term" value="F:DNA binding"/>
    <property type="evidence" value="ECO:0007669"/>
    <property type="project" value="UniProtKB-KW"/>
</dbReference>
<dbReference type="STRING" id="1032480.MLP_24340"/>
<feature type="domain" description="HTH gntR-type" evidence="4">
    <location>
        <begin position="18"/>
        <end position="85"/>
    </location>
</feature>
<reference evidence="5 6" key="1">
    <citation type="submission" date="2011-05" db="EMBL/GenBank/DDBJ databases">
        <title>Whole genome sequence of Microlunatus phosphovorus NM-1.</title>
        <authorList>
            <person name="Hosoyama A."/>
            <person name="Sasaki K."/>
            <person name="Harada T."/>
            <person name="Igarashi R."/>
            <person name="Kawakoshi A."/>
            <person name="Sasagawa M."/>
            <person name="Fukada J."/>
            <person name="Nakamura S."/>
            <person name="Katano Y."/>
            <person name="Hanada S."/>
            <person name="Kamagata Y."/>
            <person name="Nakamura N."/>
            <person name="Yamazaki S."/>
            <person name="Fujita N."/>
        </authorList>
    </citation>
    <scope>NUCLEOTIDE SEQUENCE [LARGE SCALE GENOMIC DNA]</scope>
    <source>
        <strain evidence="6">ATCC 700054 / DSM 10555 / JCM 9379 / NBRC 101784 / NCIMB 13414 / VKM Ac-1990 / NM-1</strain>
    </source>
</reference>
<gene>
    <name evidence="5" type="ordered locus">MLP_24340</name>
</gene>
<keyword evidence="1" id="KW-0805">Transcription regulation</keyword>
<evidence type="ECO:0000313" key="5">
    <source>
        <dbReference type="EMBL" id="BAK35448.1"/>
    </source>
</evidence>
<dbReference type="Proteomes" id="UP000007947">
    <property type="component" value="Chromosome"/>
</dbReference>
<dbReference type="PANTHER" id="PTHR43537">
    <property type="entry name" value="TRANSCRIPTIONAL REGULATOR, GNTR FAMILY"/>
    <property type="match status" value="1"/>
</dbReference>
<dbReference type="InterPro" id="IPR036390">
    <property type="entry name" value="WH_DNA-bd_sf"/>
</dbReference>
<dbReference type="SMART" id="SM00345">
    <property type="entry name" value="HTH_GNTR"/>
    <property type="match status" value="1"/>
</dbReference>
<evidence type="ECO:0000259" key="4">
    <source>
        <dbReference type="PROSITE" id="PS50949"/>
    </source>
</evidence>
<keyword evidence="6" id="KW-1185">Reference proteome</keyword>
<dbReference type="Gene3D" id="1.10.10.10">
    <property type="entry name" value="Winged helix-like DNA-binding domain superfamily/Winged helix DNA-binding domain"/>
    <property type="match status" value="1"/>
</dbReference>
<evidence type="ECO:0000313" key="6">
    <source>
        <dbReference type="Proteomes" id="UP000007947"/>
    </source>
</evidence>
<dbReference type="SUPFAM" id="SSF48008">
    <property type="entry name" value="GntR ligand-binding domain-like"/>
    <property type="match status" value="1"/>
</dbReference>
<dbReference type="Pfam" id="PF07729">
    <property type="entry name" value="FCD"/>
    <property type="match status" value="1"/>
</dbReference>
<dbReference type="InterPro" id="IPR000524">
    <property type="entry name" value="Tscrpt_reg_HTH_GntR"/>
</dbReference>
<dbReference type="KEGG" id="mph:MLP_24340"/>
<keyword evidence="2" id="KW-0238">DNA-binding</keyword>
<proteinExistence type="predicted"/>